<dbReference type="FunFam" id="3.30.40.10:FF:000226">
    <property type="entry name" value="E3 ubiquitin ligase BIG BROTHER"/>
    <property type="match status" value="1"/>
</dbReference>
<feature type="compositionally biased region" description="Acidic residues" evidence="2">
    <location>
        <begin position="176"/>
        <end position="185"/>
    </location>
</feature>
<keyword evidence="1" id="KW-0479">Metal-binding</keyword>
<proteinExistence type="predicted"/>
<dbReference type="Gene3D" id="3.30.40.10">
    <property type="entry name" value="Zinc/RING finger domain, C3HC4 (zinc finger)"/>
    <property type="match status" value="1"/>
</dbReference>
<dbReference type="Proteomes" id="UP000007305">
    <property type="component" value="Chromosome 6"/>
</dbReference>
<dbReference type="Gramene" id="Zm00001eb269300_T003">
    <property type="protein sequence ID" value="Zm00001eb269300_P003"/>
    <property type="gene ID" value="Zm00001eb269300"/>
</dbReference>
<dbReference type="InterPro" id="IPR033276">
    <property type="entry name" value="BB"/>
</dbReference>
<dbReference type="EnsemblPlants" id="Zm00001eb269300_T003">
    <property type="protein sequence ID" value="Zm00001eb269300_P003"/>
    <property type="gene ID" value="Zm00001eb269300"/>
</dbReference>
<dbReference type="PROSITE" id="PS50089">
    <property type="entry name" value="ZF_RING_2"/>
    <property type="match status" value="1"/>
</dbReference>
<keyword evidence="1" id="KW-0862">Zinc</keyword>
<dbReference type="InParanoid" id="A0A804PSY1"/>
<evidence type="ECO:0000256" key="1">
    <source>
        <dbReference type="PROSITE-ProRule" id="PRU00175"/>
    </source>
</evidence>
<evidence type="ECO:0000256" key="2">
    <source>
        <dbReference type="SAM" id="MobiDB-lite"/>
    </source>
</evidence>
<dbReference type="SMART" id="SM00184">
    <property type="entry name" value="RING"/>
    <property type="match status" value="1"/>
</dbReference>
<feature type="domain" description="RING-type" evidence="3">
    <location>
        <begin position="273"/>
        <end position="314"/>
    </location>
</feature>
<dbReference type="GO" id="GO:0046621">
    <property type="term" value="P:negative regulation of organ growth"/>
    <property type="evidence" value="ECO:0007669"/>
    <property type="project" value="InterPro"/>
</dbReference>
<sequence length="321" mass="35889">MATVGQSGALRRVTVHYANSPTGSTVAEVSFDDLDDELLLFVLADLLPGQVRAPCSLSSSRAQACVTMAFLPTLYISLLLPQTRRERDFSLLKRKLSRLQEGLHQSILEGTYNNQENHMRGAAPSAPYGYSRPEEYRAESSTAAAAATGSRNSGMDEQIASDFEYAKQLQQEMEDLSVKDEDDNDISCVPSPSDSDDEHEHHDEEEEADRQEDGDGDDDPDNMTYEQGQALVESVGTEYRGLSDELISYLQPWKYKAVKASGLFSRKTNHEDCPICLSTFRNRETMITLPCRHHYHAACVTRWLKVNKTCPVCKYELFGPS</sequence>
<evidence type="ECO:0000313" key="4">
    <source>
        <dbReference type="EnsemblPlants" id="Zm00001eb269300_P003"/>
    </source>
</evidence>
<dbReference type="Pfam" id="PF13639">
    <property type="entry name" value="zf-RING_2"/>
    <property type="match status" value="1"/>
</dbReference>
<gene>
    <name evidence="4" type="primary">LOC100282498</name>
</gene>
<reference evidence="5" key="1">
    <citation type="journal article" date="2009" name="Science">
        <title>The B73 maize genome: complexity, diversity, and dynamics.</title>
        <authorList>
            <person name="Schnable P.S."/>
            <person name="Ware D."/>
            <person name="Fulton R.S."/>
            <person name="Stein J.C."/>
            <person name="Wei F."/>
            <person name="Pasternak S."/>
            <person name="Liang C."/>
            <person name="Zhang J."/>
            <person name="Fulton L."/>
            <person name="Graves T.A."/>
            <person name="Minx P."/>
            <person name="Reily A.D."/>
            <person name="Courtney L."/>
            <person name="Kruchowski S.S."/>
            <person name="Tomlinson C."/>
            <person name="Strong C."/>
            <person name="Delehaunty K."/>
            <person name="Fronick C."/>
            <person name="Courtney B."/>
            <person name="Rock S.M."/>
            <person name="Belter E."/>
            <person name="Du F."/>
            <person name="Kim K."/>
            <person name="Abbott R.M."/>
            <person name="Cotton M."/>
            <person name="Levy A."/>
            <person name="Marchetto P."/>
            <person name="Ochoa K."/>
            <person name="Jackson S.M."/>
            <person name="Gillam B."/>
            <person name="Chen W."/>
            <person name="Yan L."/>
            <person name="Higginbotham J."/>
            <person name="Cardenas M."/>
            <person name="Waligorski J."/>
            <person name="Applebaum E."/>
            <person name="Phelps L."/>
            <person name="Falcone J."/>
            <person name="Kanchi K."/>
            <person name="Thane T."/>
            <person name="Scimone A."/>
            <person name="Thane N."/>
            <person name="Henke J."/>
            <person name="Wang T."/>
            <person name="Ruppert J."/>
            <person name="Shah N."/>
            <person name="Rotter K."/>
            <person name="Hodges J."/>
            <person name="Ingenthron E."/>
            <person name="Cordes M."/>
            <person name="Kohlberg S."/>
            <person name="Sgro J."/>
            <person name="Delgado B."/>
            <person name="Mead K."/>
            <person name="Chinwalla A."/>
            <person name="Leonard S."/>
            <person name="Crouse K."/>
            <person name="Collura K."/>
            <person name="Kudrna D."/>
            <person name="Currie J."/>
            <person name="He R."/>
            <person name="Angelova A."/>
            <person name="Rajasekar S."/>
            <person name="Mueller T."/>
            <person name="Lomeli R."/>
            <person name="Scara G."/>
            <person name="Ko A."/>
            <person name="Delaney K."/>
            <person name="Wissotski M."/>
            <person name="Lopez G."/>
            <person name="Campos D."/>
            <person name="Braidotti M."/>
            <person name="Ashley E."/>
            <person name="Golser W."/>
            <person name="Kim H."/>
            <person name="Lee S."/>
            <person name="Lin J."/>
            <person name="Dujmic Z."/>
            <person name="Kim W."/>
            <person name="Talag J."/>
            <person name="Zuccolo A."/>
            <person name="Fan C."/>
            <person name="Sebastian A."/>
            <person name="Kramer M."/>
            <person name="Spiegel L."/>
            <person name="Nascimento L."/>
            <person name="Zutavern T."/>
            <person name="Miller B."/>
            <person name="Ambroise C."/>
            <person name="Muller S."/>
            <person name="Spooner W."/>
            <person name="Narechania A."/>
            <person name="Ren L."/>
            <person name="Wei S."/>
            <person name="Kumari S."/>
            <person name="Faga B."/>
            <person name="Levy M.J."/>
            <person name="McMahan L."/>
            <person name="Van Buren P."/>
            <person name="Vaughn M.W."/>
            <person name="Ying K."/>
            <person name="Yeh C.-T."/>
            <person name="Emrich S.J."/>
            <person name="Jia Y."/>
            <person name="Kalyanaraman A."/>
            <person name="Hsia A.-P."/>
            <person name="Barbazuk W.B."/>
            <person name="Baucom R.S."/>
            <person name="Brutnell T.P."/>
            <person name="Carpita N.C."/>
            <person name="Chaparro C."/>
            <person name="Chia J.-M."/>
            <person name="Deragon J.-M."/>
            <person name="Estill J.C."/>
            <person name="Fu Y."/>
            <person name="Jeddeloh J.A."/>
            <person name="Han Y."/>
            <person name="Lee H."/>
            <person name="Li P."/>
            <person name="Lisch D.R."/>
            <person name="Liu S."/>
            <person name="Liu Z."/>
            <person name="Nagel D.H."/>
            <person name="McCann M.C."/>
            <person name="SanMiguel P."/>
            <person name="Myers A.M."/>
            <person name="Nettleton D."/>
            <person name="Nguyen J."/>
            <person name="Penning B.W."/>
            <person name="Ponnala L."/>
            <person name="Schneider K.L."/>
            <person name="Schwartz D.C."/>
            <person name="Sharma A."/>
            <person name="Soderlund C."/>
            <person name="Springer N.M."/>
            <person name="Sun Q."/>
            <person name="Wang H."/>
            <person name="Waterman M."/>
            <person name="Westerman R."/>
            <person name="Wolfgruber T.K."/>
            <person name="Yang L."/>
            <person name="Yu Y."/>
            <person name="Zhang L."/>
            <person name="Zhou S."/>
            <person name="Zhu Q."/>
            <person name="Bennetzen J.L."/>
            <person name="Dawe R.K."/>
            <person name="Jiang J."/>
            <person name="Jiang N."/>
            <person name="Presting G.G."/>
            <person name="Wessler S.R."/>
            <person name="Aluru S."/>
            <person name="Martienssen R.A."/>
            <person name="Clifton S.W."/>
            <person name="McCombie W.R."/>
            <person name="Wing R.A."/>
            <person name="Wilson R.K."/>
        </authorList>
    </citation>
    <scope>NUCLEOTIDE SEQUENCE [LARGE SCALE GENOMIC DNA]</scope>
    <source>
        <strain evidence="5">cv. B73</strain>
    </source>
</reference>
<feature type="compositionally biased region" description="Acidic residues" evidence="2">
    <location>
        <begin position="203"/>
        <end position="221"/>
    </location>
</feature>
<reference evidence="4" key="3">
    <citation type="submission" date="2021-05" db="UniProtKB">
        <authorList>
            <consortium name="EnsemblPlants"/>
        </authorList>
    </citation>
    <scope>IDENTIFICATION</scope>
    <source>
        <strain evidence="4">cv. B73</strain>
    </source>
</reference>
<dbReference type="SUPFAM" id="SSF57850">
    <property type="entry name" value="RING/U-box"/>
    <property type="match status" value="1"/>
</dbReference>
<dbReference type="FunCoup" id="A0A804PSY1">
    <property type="interactions" value="2"/>
</dbReference>
<dbReference type="GO" id="GO:0008270">
    <property type="term" value="F:zinc ion binding"/>
    <property type="evidence" value="ECO:0007669"/>
    <property type="project" value="UniProtKB-KW"/>
</dbReference>
<dbReference type="PANTHER" id="PTHR46400">
    <property type="entry name" value="RING/U-BOX SUPERFAMILY PROTEIN"/>
    <property type="match status" value="1"/>
</dbReference>
<feature type="compositionally biased region" description="Low complexity" evidence="2">
    <location>
        <begin position="139"/>
        <end position="148"/>
    </location>
</feature>
<organism evidence="4 5">
    <name type="scientific">Zea mays</name>
    <name type="common">Maize</name>
    <dbReference type="NCBI Taxonomy" id="4577"/>
    <lineage>
        <taxon>Eukaryota</taxon>
        <taxon>Viridiplantae</taxon>
        <taxon>Streptophyta</taxon>
        <taxon>Embryophyta</taxon>
        <taxon>Tracheophyta</taxon>
        <taxon>Spermatophyta</taxon>
        <taxon>Magnoliopsida</taxon>
        <taxon>Liliopsida</taxon>
        <taxon>Poales</taxon>
        <taxon>Poaceae</taxon>
        <taxon>PACMAD clade</taxon>
        <taxon>Panicoideae</taxon>
        <taxon>Andropogonodae</taxon>
        <taxon>Andropogoneae</taxon>
        <taxon>Tripsacinae</taxon>
        <taxon>Zea</taxon>
    </lineage>
</organism>
<evidence type="ECO:0000313" key="5">
    <source>
        <dbReference type="Proteomes" id="UP000007305"/>
    </source>
</evidence>
<dbReference type="InterPro" id="IPR013083">
    <property type="entry name" value="Znf_RING/FYVE/PHD"/>
</dbReference>
<reference evidence="4" key="2">
    <citation type="submission" date="2019-07" db="EMBL/GenBank/DDBJ databases">
        <authorList>
            <person name="Seetharam A."/>
            <person name="Woodhouse M."/>
            <person name="Cannon E."/>
        </authorList>
    </citation>
    <scope>NUCLEOTIDE SEQUENCE [LARGE SCALE GENOMIC DNA]</scope>
    <source>
        <strain evidence="4">cv. B73</strain>
    </source>
</reference>
<keyword evidence="5" id="KW-1185">Reference proteome</keyword>
<dbReference type="GO" id="GO:0016567">
    <property type="term" value="P:protein ubiquitination"/>
    <property type="evidence" value="ECO:0007669"/>
    <property type="project" value="InterPro"/>
</dbReference>
<feature type="region of interest" description="Disordered" evidence="2">
    <location>
        <begin position="111"/>
        <end position="155"/>
    </location>
</feature>
<accession>A0A804PSY1</accession>
<dbReference type="GO" id="GO:0031624">
    <property type="term" value="F:ubiquitin conjugating enzyme binding"/>
    <property type="evidence" value="ECO:0000318"/>
    <property type="project" value="GO_Central"/>
</dbReference>
<dbReference type="PANTHER" id="PTHR46400:SF9">
    <property type="entry name" value="E3 LIGASE"/>
    <property type="match status" value="1"/>
</dbReference>
<protein>
    <recommendedName>
        <fullName evidence="3">RING-type domain-containing protein</fullName>
    </recommendedName>
</protein>
<evidence type="ECO:0000259" key="3">
    <source>
        <dbReference type="PROSITE" id="PS50089"/>
    </source>
</evidence>
<name>A0A804PSY1_MAIZE</name>
<dbReference type="AlphaFoldDB" id="A0A804PSY1"/>
<dbReference type="GO" id="GO:0004842">
    <property type="term" value="F:ubiquitin-protein transferase activity"/>
    <property type="evidence" value="ECO:0000318"/>
    <property type="project" value="GO_Central"/>
</dbReference>
<dbReference type="InterPro" id="IPR001841">
    <property type="entry name" value="Znf_RING"/>
</dbReference>
<feature type="region of interest" description="Disordered" evidence="2">
    <location>
        <begin position="176"/>
        <end position="224"/>
    </location>
</feature>
<keyword evidence="1" id="KW-0863">Zinc-finger</keyword>